<keyword evidence="9" id="KW-0804">Transcription</keyword>
<dbReference type="SUPFAM" id="SSF57716">
    <property type="entry name" value="Glucocorticoid receptor-like (DNA-binding domain)"/>
    <property type="match status" value="1"/>
</dbReference>
<dbReference type="Pfam" id="PF05485">
    <property type="entry name" value="THAP"/>
    <property type="match status" value="1"/>
</dbReference>
<keyword evidence="11" id="KW-0131">Cell cycle</keyword>
<accession>A0A9J6DND7</accession>
<keyword evidence="16" id="KW-1185">Reference proteome</keyword>
<dbReference type="EMBL" id="JABSTU010000008">
    <property type="protein sequence ID" value="KAH8023338.1"/>
    <property type="molecule type" value="Genomic_DNA"/>
</dbReference>
<feature type="compositionally biased region" description="Polar residues" evidence="13">
    <location>
        <begin position="135"/>
        <end position="145"/>
    </location>
</feature>
<evidence type="ECO:0000256" key="3">
    <source>
        <dbReference type="ARBA" id="ARBA00022723"/>
    </source>
</evidence>
<evidence type="ECO:0000259" key="14">
    <source>
        <dbReference type="PROSITE" id="PS50950"/>
    </source>
</evidence>
<keyword evidence="10" id="KW-0539">Nucleus</keyword>
<dbReference type="InterPro" id="IPR026516">
    <property type="entry name" value="THAP1/10"/>
</dbReference>
<dbReference type="AlphaFoldDB" id="A0A9J6DND7"/>
<keyword evidence="4 12" id="KW-0863">Zinc-finger</keyword>
<reference evidence="15" key="2">
    <citation type="submission" date="2021-09" db="EMBL/GenBank/DDBJ databases">
        <authorList>
            <person name="Jia N."/>
            <person name="Wang J."/>
            <person name="Shi W."/>
            <person name="Du L."/>
            <person name="Sun Y."/>
            <person name="Zhan W."/>
            <person name="Jiang J."/>
            <person name="Wang Q."/>
            <person name="Zhang B."/>
            <person name="Ji P."/>
            <person name="Sakyi L.B."/>
            <person name="Cui X."/>
            <person name="Yuan T."/>
            <person name="Jiang B."/>
            <person name="Yang W."/>
            <person name="Lam T.T.-Y."/>
            <person name="Chang Q."/>
            <person name="Ding S."/>
            <person name="Wang X."/>
            <person name="Zhu J."/>
            <person name="Ruan X."/>
            <person name="Zhao L."/>
            <person name="Wei J."/>
            <person name="Que T."/>
            <person name="Du C."/>
            <person name="Cheng J."/>
            <person name="Dai P."/>
            <person name="Han X."/>
            <person name="Huang E."/>
            <person name="Gao Y."/>
            <person name="Liu J."/>
            <person name="Shao H."/>
            <person name="Ye R."/>
            <person name="Li L."/>
            <person name="Wei W."/>
            <person name="Wang X."/>
            <person name="Wang C."/>
            <person name="Huo Q."/>
            <person name="Li W."/>
            <person name="Guo W."/>
            <person name="Chen H."/>
            <person name="Chen S."/>
            <person name="Zhou L."/>
            <person name="Zhou L."/>
            <person name="Ni X."/>
            <person name="Tian J."/>
            <person name="Zhou Y."/>
            <person name="Sheng Y."/>
            <person name="Liu T."/>
            <person name="Pan Y."/>
            <person name="Xia L."/>
            <person name="Li J."/>
            <person name="Zhao F."/>
            <person name="Cao W."/>
        </authorList>
    </citation>
    <scope>NUCLEOTIDE SEQUENCE</scope>
    <source>
        <strain evidence="15">Rmic-2018</strain>
        <tissue evidence="15">Larvae</tissue>
    </source>
</reference>
<evidence type="ECO:0000256" key="2">
    <source>
        <dbReference type="ARBA" id="ARBA00006177"/>
    </source>
</evidence>
<dbReference type="PANTHER" id="PTHR46600">
    <property type="entry name" value="THAP DOMAIN-CONTAINING"/>
    <property type="match status" value="1"/>
</dbReference>
<evidence type="ECO:0000256" key="9">
    <source>
        <dbReference type="ARBA" id="ARBA00023163"/>
    </source>
</evidence>
<evidence type="ECO:0000256" key="1">
    <source>
        <dbReference type="ARBA" id="ARBA00004642"/>
    </source>
</evidence>
<keyword evidence="7" id="KW-0175">Coiled coil</keyword>
<proteinExistence type="inferred from homology"/>
<evidence type="ECO:0000256" key="7">
    <source>
        <dbReference type="ARBA" id="ARBA00023054"/>
    </source>
</evidence>
<dbReference type="InterPro" id="IPR006612">
    <property type="entry name" value="THAP_Znf"/>
</dbReference>
<dbReference type="GO" id="GO:0005654">
    <property type="term" value="C:nucleoplasm"/>
    <property type="evidence" value="ECO:0007669"/>
    <property type="project" value="UniProtKB-SubCell"/>
</dbReference>
<comment type="similarity">
    <text evidence="2">Belongs to the THAP1 family.</text>
</comment>
<feature type="domain" description="THAP-type" evidence="14">
    <location>
        <begin position="1"/>
        <end position="56"/>
    </location>
</feature>
<evidence type="ECO:0000256" key="4">
    <source>
        <dbReference type="ARBA" id="ARBA00022771"/>
    </source>
</evidence>
<evidence type="ECO:0000256" key="13">
    <source>
        <dbReference type="SAM" id="MobiDB-lite"/>
    </source>
</evidence>
<feature type="region of interest" description="Disordered" evidence="13">
    <location>
        <begin position="121"/>
        <end position="175"/>
    </location>
</feature>
<evidence type="ECO:0000256" key="5">
    <source>
        <dbReference type="ARBA" id="ARBA00022833"/>
    </source>
</evidence>
<feature type="compositionally biased region" description="Basic and acidic residues" evidence="13">
    <location>
        <begin position="156"/>
        <end position="168"/>
    </location>
</feature>
<dbReference type="SMART" id="SM00980">
    <property type="entry name" value="THAP"/>
    <property type="match status" value="1"/>
</dbReference>
<dbReference type="PROSITE" id="PS50950">
    <property type="entry name" value="ZF_THAP"/>
    <property type="match status" value="1"/>
</dbReference>
<evidence type="ECO:0000256" key="6">
    <source>
        <dbReference type="ARBA" id="ARBA00023015"/>
    </source>
</evidence>
<dbReference type="PANTHER" id="PTHR46600:SF1">
    <property type="entry name" value="THAP DOMAIN-CONTAINING PROTEIN 1"/>
    <property type="match status" value="1"/>
</dbReference>
<keyword evidence="8 12" id="KW-0238">DNA-binding</keyword>
<evidence type="ECO:0000313" key="16">
    <source>
        <dbReference type="Proteomes" id="UP000821866"/>
    </source>
</evidence>
<name>A0A9J6DND7_RHIMP</name>
<dbReference type="GO" id="GO:0043565">
    <property type="term" value="F:sequence-specific DNA binding"/>
    <property type="evidence" value="ECO:0007669"/>
    <property type="project" value="InterPro"/>
</dbReference>
<dbReference type="Proteomes" id="UP000821866">
    <property type="component" value="Chromosome 6"/>
</dbReference>
<organism evidence="15 16">
    <name type="scientific">Rhipicephalus microplus</name>
    <name type="common">Cattle tick</name>
    <name type="synonym">Boophilus microplus</name>
    <dbReference type="NCBI Taxonomy" id="6941"/>
    <lineage>
        <taxon>Eukaryota</taxon>
        <taxon>Metazoa</taxon>
        <taxon>Ecdysozoa</taxon>
        <taxon>Arthropoda</taxon>
        <taxon>Chelicerata</taxon>
        <taxon>Arachnida</taxon>
        <taxon>Acari</taxon>
        <taxon>Parasitiformes</taxon>
        <taxon>Ixodida</taxon>
        <taxon>Ixodoidea</taxon>
        <taxon>Ixodidae</taxon>
        <taxon>Rhipicephalinae</taxon>
        <taxon>Rhipicephalus</taxon>
        <taxon>Boophilus</taxon>
    </lineage>
</organism>
<sequence length="175" mass="19027">MIALRNKWQQATIRGTFSSTAIKEHSVVCSLHFHACDFKQDFTRRSLKPGAVPSVFSGLTASLARKIDSTTAATVSTSTPLPTVNGRQFLWPTQLAKATTKNVPTRAPVVIGGLVAPVLQPSMTQGTTKKRKRTPSSASLSQEHQNYSERPAVPPDSDHSSEGRDLKRMSSNLIK</sequence>
<keyword evidence="5" id="KW-0862">Zinc</keyword>
<keyword evidence="3" id="KW-0479">Metal-binding</keyword>
<evidence type="ECO:0000256" key="12">
    <source>
        <dbReference type="PROSITE-ProRule" id="PRU00309"/>
    </source>
</evidence>
<evidence type="ECO:0000256" key="8">
    <source>
        <dbReference type="ARBA" id="ARBA00023125"/>
    </source>
</evidence>
<dbReference type="GO" id="GO:0008270">
    <property type="term" value="F:zinc ion binding"/>
    <property type="evidence" value="ECO:0007669"/>
    <property type="project" value="UniProtKB-KW"/>
</dbReference>
<evidence type="ECO:0000256" key="11">
    <source>
        <dbReference type="ARBA" id="ARBA00023306"/>
    </source>
</evidence>
<protein>
    <recommendedName>
        <fullName evidence="14">THAP-type domain-containing protein</fullName>
    </recommendedName>
</protein>
<reference evidence="15" key="1">
    <citation type="journal article" date="2020" name="Cell">
        <title>Large-Scale Comparative Analyses of Tick Genomes Elucidate Their Genetic Diversity and Vector Capacities.</title>
        <authorList>
            <consortium name="Tick Genome and Microbiome Consortium (TIGMIC)"/>
            <person name="Jia N."/>
            <person name="Wang J."/>
            <person name="Shi W."/>
            <person name="Du L."/>
            <person name="Sun Y."/>
            <person name="Zhan W."/>
            <person name="Jiang J.F."/>
            <person name="Wang Q."/>
            <person name="Zhang B."/>
            <person name="Ji P."/>
            <person name="Bell-Sakyi L."/>
            <person name="Cui X.M."/>
            <person name="Yuan T.T."/>
            <person name="Jiang B.G."/>
            <person name="Yang W.F."/>
            <person name="Lam T.T."/>
            <person name="Chang Q.C."/>
            <person name="Ding S.J."/>
            <person name="Wang X.J."/>
            <person name="Zhu J.G."/>
            <person name="Ruan X.D."/>
            <person name="Zhao L."/>
            <person name="Wei J.T."/>
            <person name="Ye R.Z."/>
            <person name="Que T.C."/>
            <person name="Du C.H."/>
            <person name="Zhou Y.H."/>
            <person name="Cheng J.X."/>
            <person name="Dai P.F."/>
            <person name="Guo W.B."/>
            <person name="Han X.H."/>
            <person name="Huang E.J."/>
            <person name="Li L.F."/>
            <person name="Wei W."/>
            <person name="Gao Y.C."/>
            <person name="Liu J.Z."/>
            <person name="Shao H.Z."/>
            <person name="Wang X."/>
            <person name="Wang C.C."/>
            <person name="Yang T.C."/>
            <person name="Huo Q.B."/>
            <person name="Li W."/>
            <person name="Chen H.Y."/>
            <person name="Chen S.E."/>
            <person name="Zhou L.G."/>
            <person name="Ni X.B."/>
            <person name="Tian J.H."/>
            <person name="Sheng Y."/>
            <person name="Liu T."/>
            <person name="Pan Y.S."/>
            <person name="Xia L.Y."/>
            <person name="Li J."/>
            <person name="Zhao F."/>
            <person name="Cao W.C."/>
        </authorList>
    </citation>
    <scope>NUCLEOTIDE SEQUENCE</scope>
    <source>
        <strain evidence="15">Rmic-2018</strain>
    </source>
</reference>
<gene>
    <name evidence="15" type="ORF">HPB51_012107</name>
</gene>
<comment type="subcellular location">
    <subcellularLocation>
        <location evidence="1">Nucleus</location>
        <location evidence="1">Nucleoplasm</location>
    </subcellularLocation>
</comment>
<keyword evidence="6" id="KW-0805">Transcription regulation</keyword>
<comment type="caution">
    <text evidence="15">The sequence shown here is derived from an EMBL/GenBank/DDBJ whole genome shotgun (WGS) entry which is preliminary data.</text>
</comment>
<evidence type="ECO:0000256" key="10">
    <source>
        <dbReference type="ARBA" id="ARBA00023242"/>
    </source>
</evidence>
<evidence type="ECO:0000313" key="15">
    <source>
        <dbReference type="EMBL" id="KAH8023338.1"/>
    </source>
</evidence>